<feature type="domain" description="RRM" evidence="3">
    <location>
        <begin position="58"/>
        <end position="136"/>
    </location>
</feature>
<feature type="compositionally biased region" description="Polar residues" evidence="2">
    <location>
        <begin position="351"/>
        <end position="360"/>
    </location>
</feature>
<feature type="region of interest" description="Disordered" evidence="2">
    <location>
        <begin position="247"/>
        <end position="360"/>
    </location>
</feature>
<dbReference type="InterPro" id="IPR050441">
    <property type="entry name" value="RBM"/>
</dbReference>
<protein>
    <recommendedName>
        <fullName evidence="3">RRM domain-containing protein</fullName>
    </recommendedName>
</protein>
<evidence type="ECO:0000313" key="4">
    <source>
        <dbReference type="EMBL" id="KAE9461031.1"/>
    </source>
</evidence>
<name>A0A6A4LX74_9ERIC</name>
<keyword evidence="5" id="KW-1185">Reference proteome</keyword>
<dbReference type="SUPFAM" id="SSF54928">
    <property type="entry name" value="RNA-binding domain, RBD"/>
    <property type="match status" value="1"/>
</dbReference>
<feature type="compositionally biased region" description="Basic residues" evidence="2">
    <location>
        <begin position="310"/>
        <end position="325"/>
    </location>
</feature>
<dbReference type="InterPro" id="IPR035979">
    <property type="entry name" value="RBD_domain_sf"/>
</dbReference>
<dbReference type="AlphaFoldDB" id="A0A6A4LX74"/>
<dbReference type="Gene3D" id="3.30.70.330">
    <property type="match status" value="1"/>
</dbReference>
<dbReference type="PANTHER" id="PTHR48034">
    <property type="entry name" value="TRANSFORMER-2 SEX-DETERMINING PROTEIN-RELATED"/>
    <property type="match status" value="1"/>
</dbReference>
<sequence length="360" mass="40401">VLQEFKVFSFSFAIRKTVRPKGGVKVKVNFQEPITWVSLSDHVMACRSRDASIENPGNNLYVTGLSARVSKRDLEKHFSNEGKVEDIHLVIDPWTRESRGFGFVTMSTVEEADRCVKYLDRSVLEGRVITVERAKRRRGRTPTPGRYLGLRTRNVDLLVTLSTLRAVLLDTLLNEREPDHPLLTMAATDGEGPIHDLALLTAGHPLAGATGPTLLTGPGTANIHQITITIGEAAAISQLSGAFHQGRSRRSYSRSISPGYRRSSRRRRSYSRSISPVYRRSSRRSYSRSISPVYRRSSRRSYSRSVSPSPRRRSRRSAYRGSSRRHGYDRDGYSSRSYSRSPIESPYSRSVTPTSASPSP</sequence>
<evidence type="ECO:0000313" key="5">
    <source>
        <dbReference type="Proteomes" id="UP000428333"/>
    </source>
</evidence>
<organism evidence="4 5">
    <name type="scientific">Rhododendron williamsianum</name>
    <dbReference type="NCBI Taxonomy" id="262921"/>
    <lineage>
        <taxon>Eukaryota</taxon>
        <taxon>Viridiplantae</taxon>
        <taxon>Streptophyta</taxon>
        <taxon>Embryophyta</taxon>
        <taxon>Tracheophyta</taxon>
        <taxon>Spermatophyta</taxon>
        <taxon>Magnoliopsida</taxon>
        <taxon>eudicotyledons</taxon>
        <taxon>Gunneridae</taxon>
        <taxon>Pentapetalae</taxon>
        <taxon>asterids</taxon>
        <taxon>Ericales</taxon>
        <taxon>Ericaceae</taxon>
        <taxon>Ericoideae</taxon>
        <taxon>Rhodoreae</taxon>
        <taxon>Rhododendron</taxon>
    </lineage>
</organism>
<dbReference type="InterPro" id="IPR012677">
    <property type="entry name" value="Nucleotide-bd_a/b_plait_sf"/>
</dbReference>
<dbReference type="GO" id="GO:0003723">
    <property type="term" value="F:RNA binding"/>
    <property type="evidence" value="ECO:0007669"/>
    <property type="project" value="UniProtKB-UniRule"/>
</dbReference>
<gene>
    <name evidence="4" type="ORF">C3L33_07058</name>
</gene>
<dbReference type="Pfam" id="PF00076">
    <property type="entry name" value="RRM_1"/>
    <property type="match status" value="1"/>
</dbReference>
<proteinExistence type="predicted"/>
<accession>A0A6A4LX74</accession>
<keyword evidence="1" id="KW-0694">RNA-binding</keyword>
<feature type="compositionally biased region" description="Low complexity" evidence="2">
    <location>
        <begin position="334"/>
        <end position="350"/>
    </location>
</feature>
<dbReference type="OrthoDB" id="6159137at2759"/>
<dbReference type="EMBL" id="QEFC01000988">
    <property type="protein sequence ID" value="KAE9461031.1"/>
    <property type="molecule type" value="Genomic_DNA"/>
</dbReference>
<dbReference type="SMART" id="SM00360">
    <property type="entry name" value="RRM"/>
    <property type="match status" value="1"/>
</dbReference>
<feature type="non-terminal residue" evidence="4">
    <location>
        <position position="1"/>
    </location>
</feature>
<dbReference type="InterPro" id="IPR000504">
    <property type="entry name" value="RRM_dom"/>
</dbReference>
<comment type="caution">
    <text evidence="4">The sequence shown here is derived from an EMBL/GenBank/DDBJ whole genome shotgun (WGS) entry which is preliminary data.</text>
</comment>
<reference evidence="4 5" key="1">
    <citation type="journal article" date="2019" name="Genome Biol. Evol.">
        <title>The Rhododendron genome and chromosomal organization provide insight into shared whole-genome duplications across the heath family (Ericaceae).</title>
        <authorList>
            <person name="Soza V.L."/>
            <person name="Lindsley D."/>
            <person name="Waalkes A."/>
            <person name="Ramage E."/>
            <person name="Patwardhan R.P."/>
            <person name="Burton J.N."/>
            <person name="Adey A."/>
            <person name="Kumar A."/>
            <person name="Qiu R."/>
            <person name="Shendure J."/>
            <person name="Hall B."/>
        </authorList>
    </citation>
    <scope>NUCLEOTIDE SEQUENCE [LARGE SCALE GENOMIC DNA]</scope>
    <source>
        <strain evidence="4">RSF 1966-606</strain>
    </source>
</reference>
<dbReference type="PROSITE" id="PS50102">
    <property type="entry name" value="RRM"/>
    <property type="match status" value="1"/>
</dbReference>
<evidence type="ECO:0000256" key="2">
    <source>
        <dbReference type="SAM" id="MobiDB-lite"/>
    </source>
</evidence>
<evidence type="ECO:0000256" key="1">
    <source>
        <dbReference type="PROSITE-ProRule" id="PRU00176"/>
    </source>
</evidence>
<dbReference type="Proteomes" id="UP000428333">
    <property type="component" value="Linkage Group LG04"/>
</dbReference>
<evidence type="ECO:0000259" key="3">
    <source>
        <dbReference type="PROSITE" id="PS50102"/>
    </source>
</evidence>